<evidence type="ECO:0000313" key="11">
    <source>
        <dbReference type="Proteomes" id="UP001226691"/>
    </source>
</evidence>
<comment type="caution">
    <text evidence="10">The sequence shown here is derived from an EMBL/GenBank/DDBJ whole genome shotgun (WGS) entry which is preliminary data.</text>
</comment>
<keyword evidence="6 9" id="KW-0210">Decarboxylase</keyword>
<dbReference type="SUPFAM" id="SSF117856">
    <property type="entry name" value="AF0104/ALDC/Ptd012-like"/>
    <property type="match status" value="1"/>
</dbReference>
<dbReference type="PANTHER" id="PTHR35524:SF1">
    <property type="entry name" value="ALPHA-ACETOLACTATE DECARBOXYLASE"/>
    <property type="match status" value="1"/>
</dbReference>
<evidence type="ECO:0000256" key="6">
    <source>
        <dbReference type="ARBA" id="ARBA00022793"/>
    </source>
</evidence>
<dbReference type="EC" id="4.1.1.5" evidence="4 9"/>
<evidence type="ECO:0000256" key="5">
    <source>
        <dbReference type="ARBA" id="ARBA00020164"/>
    </source>
</evidence>
<dbReference type="Pfam" id="PF03306">
    <property type="entry name" value="AAL_decarboxy"/>
    <property type="match status" value="1"/>
</dbReference>
<dbReference type="GO" id="GO:0047605">
    <property type="term" value="F:acetolactate decarboxylase activity"/>
    <property type="evidence" value="ECO:0007669"/>
    <property type="project" value="UniProtKB-EC"/>
</dbReference>
<comment type="catalytic activity">
    <reaction evidence="1 9">
        <text>(2S)-2-acetolactate + H(+) = (R)-acetoin + CO2</text>
        <dbReference type="Rhea" id="RHEA:21580"/>
        <dbReference type="ChEBI" id="CHEBI:15378"/>
        <dbReference type="ChEBI" id="CHEBI:15686"/>
        <dbReference type="ChEBI" id="CHEBI:16526"/>
        <dbReference type="ChEBI" id="CHEBI:58476"/>
        <dbReference type="EC" id="4.1.1.5"/>
    </reaction>
</comment>
<proteinExistence type="inferred from homology"/>
<dbReference type="EMBL" id="JAUTBF010000001">
    <property type="protein sequence ID" value="MDQ1121534.1"/>
    <property type="molecule type" value="Genomic_DNA"/>
</dbReference>
<dbReference type="Proteomes" id="UP001226691">
    <property type="component" value="Unassembled WGS sequence"/>
</dbReference>
<name>A0ABU0TRF6_MICTR</name>
<comment type="similarity">
    <text evidence="3 9">Belongs to the alpha-acetolactate decarboxylase family.</text>
</comment>
<dbReference type="CDD" id="cd17299">
    <property type="entry name" value="acetolactate_decarboxylase"/>
    <property type="match status" value="1"/>
</dbReference>
<gene>
    <name evidence="10" type="ORF">QE412_000107</name>
</gene>
<accession>A0ABU0TRF6</accession>
<dbReference type="InterPro" id="IPR005128">
    <property type="entry name" value="Acetolactate_a_deCO2ase"/>
</dbReference>
<evidence type="ECO:0000256" key="4">
    <source>
        <dbReference type="ARBA" id="ARBA00013204"/>
    </source>
</evidence>
<protein>
    <recommendedName>
        <fullName evidence="5 9">Alpha-acetolactate decarboxylase</fullName>
        <ecNumber evidence="4 9">4.1.1.5</ecNumber>
    </recommendedName>
</protein>
<dbReference type="PANTHER" id="PTHR35524">
    <property type="entry name" value="ALPHA-ACETOLACTATE DECARBOXYLASE"/>
    <property type="match status" value="1"/>
</dbReference>
<dbReference type="RefSeq" id="WP_307478801.1">
    <property type="nucleotide sequence ID" value="NZ_JAUTBF010000001.1"/>
</dbReference>
<evidence type="ECO:0000313" key="10">
    <source>
        <dbReference type="EMBL" id="MDQ1121534.1"/>
    </source>
</evidence>
<evidence type="ECO:0000256" key="2">
    <source>
        <dbReference type="ARBA" id="ARBA00005170"/>
    </source>
</evidence>
<evidence type="ECO:0000256" key="7">
    <source>
        <dbReference type="ARBA" id="ARBA00023061"/>
    </source>
</evidence>
<evidence type="ECO:0000256" key="3">
    <source>
        <dbReference type="ARBA" id="ARBA00007106"/>
    </source>
</evidence>
<sequence>MRAAVSSSSVTQFAVVDALMGGVYSSGISVPEVRGLGDTGIGCCEGLGGEVVILDGELFECTVDGPPRPMDEDETLPFVDVCTLGEVPATDVHDVDLGGLDAALRERLVSRNLFHAVRVDGVVASVRTRVTRRQDPPFRPLAEVAAEQIETVTTDRAGSLVGFWMPRIYQGISVAGLHLHFLSDDRLIGGHVLDLRIRSAVLRVEAFARFTLQLPQDEQFLRTELTHDDDHRIVAVEGGPSLSATR</sequence>
<evidence type="ECO:0000256" key="8">
    <source>
        <dbReference type="ARBA" id="ARBA00023239"/>
    </source>
</evidence>
<keyword evidence="8 9" id="KW-0456">Lyase</keyword>
<keyword evidence="7 9" id="KW-0005">Acetoin biosynthesis</keyword>
<evidence type="ECO:0000256" key="9">
    <source>
        <dbReference type="PIRNR" id="PIRNR001332"/>
    </source>
</evidence>
<evidence type="ECO:0000256" key="1">
    <source>
        <dbReference type="ARBA" id="ARBA00001784"/>
    </source>
</evidence>
<dbReference type="Gene3D" id="3.30.1330.80">
    <property type="entry name" value="Hypothetical protein, similar to alpha- acetolactate decarboxylase, domain 2"/>
    <property type="match status" value="2"/>
</dbReference>
<organism evidence="10 11">
    <name type="scientific">Microbacterium trichothecenolyticum</name>
    <name type="common">Aureobacterium trichothecenolyticum</name>
    <dbReference type="NCBI Taxonomy" id="69370"/>
    <lineage>
        <taxon>Bacteria</taxon>
        <taxon>Bacillati</taxon>
        <taxon>Actinomycetota</taxon>
        <taxon>Actinomycetes</taxon>
        <taxon>Micrococcales</taxon>
        <taxon>Microbacteriaceae</taxon>
        <taxon>Microbacterium</taxon>
    </lineage>
</organism>
<comment type="pathway">
    <text evidence="2 9">Polyol metabolism; (R,R)-butane-2,3-diol biosynthesis; (R,R)-butane-2,3-diol from pyruvate: step 2/3.</text>
</comment>
<reference evidence="10 11" key="1">
    <citation type="submission" date="2023-07" db="EMBL/GenBank/DDBJ databases">
        <title>Functional and genomic diversity of the sorghum phyllosphere microbiome.</title>
        <authorList>
            <person name="Shade A."/>
        </authorList>
    </citation>
    <scope>NUCLEOTIDE SEQUENCE [LARGE SCALE GENOMIC DNA]</scope>
    <source>
        <strain evidence="10 11">SORGH_AS_1207</strain>
    </source>
</reference>
<dbReference type="PIRSF" id="PIRSF001332">
    <property type="entry name" value="Acetolac_decarb"/>
    <property type="match status" value="1"/>
</dbReference>
<keyword evidence="11" id="KW-1185">Reference proteome</keyword>